<comment type="caution">
    <text evidence="1">The sequence shown here is derived from an EMBL/GenBank/DDBJ whole genome shotgun (WGS) entry which is preliminary data.</text>
</comment>
<reference evidence="1 2" key="1">
    <citation type="journal article" date="2022" name="Microorganisms">
        <title>Genome Sequence and Characterization of a Xanthorhodopsin-Containing, Aerobic Anoxygenic Phototrophic Rhodobacter Species, Isolated from Mesophilic Conditions at Yellowstone National Park.</title>
        <authorList>
            <person name="Kyndt J.A."/>
            <person name="Robertson S."/>
            <person name="Shoffstall I.B."/>
            <person name="Ramaley R.F."/>
            <person name="Meyer T.E."/>
        </authorList>
    </citation>
    <scope>NUCLEOTIDE SEQUENCE [LARGE SCALE GENOMIC DNA]</scope>
    <source>
        <strain evidence="1 2">M37P</strain>
    </source>
</reference>
<dbReference type="Proteomes" id="UP001515660">
    <property type="component" value="Unassembled WGS sequence"/>
</dbReference>
<keyword evidence="2" id="KW-1185">Reference proteome</keyword>
<evidence type="ECO:0000313" key="1">
    <source>
        <dbReference type="EMBL" id="NHB77177.1"/>
    </source>
</evidence>
<protein>
    <submittedName>
        <fullName evidence="1">Uncharacterized protein</fullName>
    </submittedName>
</protein>
<evidence type="ECO:0000313" key="2">
    <source>
        <dbReference type="Proteomes" id="UP001515660"/>
    </source>
</evidence>
<accession>A0ABX0G7A4</accession>
<name>A0ABX0G7A4_9RHOB</name>
<gene>
    <name evidence="1" type="ORF">G8O29_10550</name>
</gene>
<sequence length="97" mass="9501">MGIITCIRPPAPVAEQAVTAPVPAGPTRETSQTADPVGQPILAQAVQQTTAPAGPGAPQLLAVRTTAETSAAAAAEAARAAYIKASIAAGINPLPVP</sequence>
<dbReference type="EMBL" id="JAANHS010000007">
    <property type="protein sequence ID" value="NHB77177.1"/>
    <property type="molecule type" value="Genomic_DNA"/>
</dbReference>
<proteinExistence type="predicted"/>
<organism evidence="1 2">
    <name type="scientific">Rhodobacter calidifons</name>
    <dbReference type="NCBI Taxonomy" id="2715277"/>
    <lineage>
        <taxon>Bacteria</taxon>
        <taxon>Pseudomonadati</taxon>
        <taxon>Pseudomonadota</taxon>
        <taxon>Alphaproteobacteria</taxon>
        <taxon>Rhodobacterales</taxon>
        <taxon>Rhodobacter group</taxon>
        <taxon>Rhodobacter</taxon>
    </lineage>
</organism>
<dbReference type="RefSeq" id="WP_166403208.1">
    <property type="nucleotide sequence ID" value="NZ_JAANHS010000007.1"/>
</dbReference>